<dbReference type="CDD" id="cd06256">
    <property type="entry name" value="M14_ASTE_ASPA-like"/>
    <property type="match status" value="1"/>
</dbReference>
<evidence type="ECO:0000313" key="6">
    <source>
        <dbReference type="EMBL" id="OQK17379.1"/>
    </source>
</evidence>
<accession>A0A1V8M755</accession>
<organism evidence="6 7">
    <name type="scientific">Methyloprofundus sedimenti</name>
    <dbReference type="NCBI Taxonomy" id="1420851"/>
    <lineage>
        <taxon>Bacteria</taxon>
        <taxon>Pseudomonadati</taxon>
        <taxon>Pseudomonadota</taxon>
        <taxon>Gammaproteobacteria</taxon>
        <taxon>Methylococcales</taxon>
        <taxon>Methylococcaceae</taxon>
        <taxon>Methyloprofundus</taxon>
    </lineage>
</organism>
<comment type="caution">
    <text evidence="6">The sequence shown here is derived from an EMBL/GenBank/DDBJ whole genome shotgun (WGS) entry which is preliminary data.</text>
</comment>
<keyword evidence="3" id="KW-0378">Hydrolase</keyword>
<comment type="cofactor">
    <cofactor evidence="1">
        <name>Zn(2+)</name>
        <dbReference type="ChEBI" id="CHEBI:29105"/>
    </cofactor>
</comment>
<name>A0A1V8M755_9GAMM</name>
<dbReference type="AlphaFoldDB" id="A0A1V8M755"/>
<dbReference type="InterPro" id="IPR055438">
    <property type="entry name" value="AstE_AspA_cat"/>
</dbReference>
<dbReference type="EMBL" id="LPUF01000001">
    <property type="protein sequence ID" value="OQK17379.1"/>
    <property type="molecule type" value="Genomic_DNA"/>
</dbReference>
<keyword evidence="2" id="KW-0479">Metal-binding</keyword>
<feature type="domain" description="Succinylglutamate desuccinylase/Aspartoacylase catalytic" evidence="5">
    <location>
        <begin position="41"/>
        <end position="190"/>
    </location>
</feature>
<reference evidence="6 7" key="1">
    <citation type="submission" date="2015-12" db="EMBL/GenBank/DDBJ databases">
        <authorList>
            <person name="Shamseldin A."/>
            <person name="Moawad H."/>
            <person name="Abd El-Rahim W.M."/>
            <person name="Sadowsky M.J."/>
        </authorList>
    </citation>
    <scope>NUCLEOTIDE SEQUENCE [LARGE SCALE GENOMIC DNA]</scope>
    <source>
        <strain evidence="6 7">WF1</strain>
    </source>
</reference>
<dbReference type="Pfam" id="PF24827">
    <property type="entry name" value="AstE_AspA_cat"/>
    <property type="match status" value="1"/>
</dbReference>
<keyword evidence="7" id="KW-1185">Reference proteome</keyword>
<dbReference type="GO" id="GO:0016788">
    <property type="term" value="F:hydrolase activity, acting on ester bonds"/>
    <property type="evidence" value="ECO:0007669"/>
    <property type="project" value="InterPro"/>
</dbReference>
<dbReference type="STRING" id="1420851.AU255_05725"/>
<gene>
    <name evidence="6" type="ORF">AU255_05725</name>
</gene>
<dbReference type="RefSeq" id="WP_080521990.1">
    <property type="nucleotide sequence ID" value="NZ_LPUF01000001.1"/>
</dbReference>
<protein>
    <submittedName>
        <fullName evidence="6">Peptidase M14</fullName>
    </submittedName>
</protein>
<dbReference type="Proteomes" id="UP000191980">
    <property type="component" value="Unassembled WGS sequence"/>
</dbReference>
<evidence type="ECO:0000256" key="3">
    <source>
        <dbReference type="ARBA" id="ARBA00022801"/>
    </source>
</evidence>
<evidence type="ECO:0000256" key="4">
    <source>
        <dbReference type="ARBA" id="ARBA00022833"/>
    </source>
</evidence>
<dbReference type="GO" id="GO:0046872">
    <property type="term" value="F:metal ion binding"/>
    <property type="evidence" value="ECO:0007669"/>
    <property type="project" value="UniProtKB-KW"/>
</dbReference>
<evidence type="ECO:0000259" key="5">
    <source>
        <dbReference type="Pfam" id="PF24827"/>
    </source>
</evidence>
<keyword evidence="4" id="KW-0862">Zinc</keyword>
<evidence type="ECO:0000256" key="1">
    <source>
        <dbReference type="ARBA" id="ARBA00001947"/>
    </source>
</evidence>
<dbReference type="OrthoDB" id="9782876at2"/>
<proteinExistence type="predicted"/>
<sequence>MQLQQIDTYPEALLSCEAKDLHALFPEPTLLHLPGKNPHPLFISALLHGNETTGFRTVQRLLNQYAQQRLPRSLSIFFGNTRAAALGLRRLDSQPDFNRIWPGTDIANCPETQMASQIVEIMRAKNVFASIDIHNNTGLNPHYACINKLDNRYLQLANLFGRLVVYFLRPLGVQSAAFAELCPAVTLECGRPAQQYGVDHAYTYLKDCLHLTELATHPVHMQDIDLFHTTAQVKIKQDSSFSFSDCHAELLFDAGIDRMNFTEISAGSCLGSVQTDNTMPIFATDEHGVDVTKQFFKIVNKQLQIKRNTMPSMLTLDERVIRQDCLCYLMERIQIEYSKQ</sequence>
<evidence type="ECO:0000256" key="2">
    <source>
        <dbReference type="ARBA" id="ARBA00022723"/>
    </source>
</evidence>
<dbReference type="Gene3D" id="3.40.630.10">
    <property type="entry name" value="Zn peptidases"/>
    <property type="match status" value="1"/>
</dbReference>
<evidence type="ECO:0000313" key="7">
    <source>
        <dbReference type="Proteomes" id="UP000191980"/>
    </source>
</evidence>
<dbReference type="SUPFAM" id="SSF53187">
    <property type="entry name" value="Zn-dependent exopeptidases"/>
    <property type="match status" value="1"/>
</dbReference>